<proteinExistence type="predicted"/>
<evidence type="ECO:0000313" key="2">
    <source>
        <dbReference type="EMBL" id="RYP07046.1"/>
    </source>
</evidence>
<feature type="transmembrane region" description="Helical" evidence="1">
    <location>
        <begin position="201"/>
        <end position="225"/>
    </location>
</feature>
<evidence type="ECO:0000256" key="1">
    <source>
        <dbReference type="SAM" id="Phobius"/>
    </source>
</evidence>
<keyword evidence="3" id="KW-1185">Reference proteome</keyword>
<sequence>MTTTKNLGPITTSLALPENCANELETIYKIRTSPEGYYWLQQGPLQQTCYPSGYAALTSQYYSPASCPFGFTPACTSTNELGDLTETVYTCCPTQYDYQCQTTSYYRWEETLGCFNVVTSSLTTTWTVVEISGERTATVRSEGHPGGLNAFSIQVRFQSSDFASSTSTISLSALVLSTGQAAETSSDSSNSNAEQSTGVTVGAAVGITVSVFLALLAIGGAIFICMRRRRRELNPPQGSQPRMHEMGCDTETRFYEAPGAPVFDPRFPTYEIDSRPAAVENSGRY</sequence>
<name>A0A4Q4TJ47_9PEZI</name>
<dbReference type="EMBL" id="QJNU01000108">
    <property type="protein sequence ID" value="RYP07046.1"/>
    <property type="molecule type" value="Genomic_DNA"/>
</dbReference>
<protein>
    <submittedName>
        <fullName evidence="2">Uncharacterized protein</fullName>
    </submittedName>
</protein>
<dbReference type="OrthoDB" id="4770059at2759"/>
<comment type="caution">
    <text evidence="2">The sequence shown here is derived from an EMBL/GenBank/DDBJ whole genome shotgun (WGS) entry which is preliminary data.</text>
</comment>
<dbReference type="STRING" id="155417.A0A4Q4TJ47"/>
<dbReference type="AlphaFoldDB" id="A0A4Q4TJ47"/>
<keyword evidence="1" id="KW-0472">Membrane</keyword>
<accession>A0A4Q4TJ47</accession>
<dbReference type="Proteomes" id="UP000293360">
    <property type="component" value="Unassembled WGS sequence"/>
</dbReference>
<keyword evidence="1" id="KW-0812">Transmembrane</keyword>
<reference evidence="2 3" key="1">
    <citation type="submission" date="2018-06" db="EMBL/GenBank/DDBJ databases">
        <title>Complete Genomes of Monosporascus.</title>
        <authorList>
            <person name="Robinson A.J."/>
            <person name="Natvig D.O."/>
        </authorList>
    </citation>
    <scope>NUCLEOTIDE SEQUENCE [LARGE SCALE GENOMIC DNA]</scope>
    <source>
        <strain evidence="2 3">CBS 110550</strain>
    </source>
</reference>
<gene>
    <name evidence="2" type="ORF">DL764_002769</name>
</gene>
<organism evidence="2 3">
    <name type="scientific">Monosporascus ibericus</name>
    <dbReference type="NCBI Taxonomy" id="155417"/>
    <lineage>
        <taxon>Eukaryota</taxon>
        <taxon>Fungi</taxon>
        <taxon>Dikarya</taxon>
        <taxon>Ascomycota</taxon>
        <taxon>Pezizomycotina</taxon>
        <taxon>Sordariomycetes</taxon>
        <taxon>Xylariomycetidae</taxon>
        <taxon>Xylariales</taxon>
        <taxon>Xylariales incertae sedis</taxon>
        <taxon>Monosporascus</taxon>
    </lineage>
</organism>
<keyword evidence="1" id="KW-1133">Transmembrane helix</keyword>
<evidence type="ECO:0000313" key="3">
    <source>
        <dbReference type="Proteomes" id="UP000293360"/>
    </source>
</evidence>